<gene>
    <name evidence="5" type="ORF">A6D92_16095</name>
</gene>
<sequence>MRVIPGGVDLGPYEQAPPPVAGVVGALGRLEREKGFDVLLEAMARLRGEARLLLGGDGSQRQALAARVEAEGLPVELAGFVDDVPAFLGRTGVFVVPSRSEGLGLVAVEAMAAGRPVVASRTGGLPEVVVDGETGLLVAPEDPDGLARAIRMLLADPERSARMGAAGRERARALFSAERMAAETAALYEELIAP</sequence>
<dbReference type="CDD" id="cd03801">
    <property type="entry name" value="GT4_PimA-like"/>
    <property type="match status" value="1"/>
</dbReference>
<comment type="similarity">
    <text evidence="1">Belongs to the glycosyltransferase group 1 family. Glycosyltransferase 4 subfamily.</text>
</comment>
<dbReference type="PANTHER" id="PTHR12526:SF640">
    <property type="entry name" value="COLANIC ACID BIOSYNTHESIS GLYCOSYLTRANSFERASE WCAL-RELATED"/>
    <property type="match status" value="1"/>
</dbReference>
<evidence type="ECO:0000256" key="2">
    <source>
        <dbReference type="ARBA" id="ARBA00022676"/>
    </source>
</evidence>
<keyword evidence="3" id="KW-0808">Transferase</keyword>
<dbReference type="Pfam" id="PF00534">
    <property type="entry name" value="Glycos_transf_1"/>
    <property type="match status" value="1"/>
</dbReference>
<evidence type="ECO:0000259" key="4">
    <source>
        <dbReference type="Pfam" id="PF00534"/>
    </source>
</evidence>
<comment type="caution">
    <text evidence="5">The sequence shown here is derived from an EMBL/GenBank/DDBJ whole genome shotgun (WGS) entry which is preliminary data.</text>
</comment>
<accession>A0A1Y2T2H2</accession>
<protein>
    <recommendedName>
        <fullName evidence="4">Glycosyl transferase family 1 domain-containing protein</fullName>
    </recommendedName>
</protein>
<evidence type="ECO:0000256" key="1">
    <source>
        <dbReference type="ARBA" id="ARBA00009481"/>
    </source>
</evidence>
<dbReference type="PANTHER" id="PTHR12526">
    <property type="entry name" value="GLYCOSYLTRANSFERASE"/>
    <property type="match status" value="1"/>
</dbReference>
<dbReference type="EMBL" id="LWLV01001563">
    <property type="protein sequence ID" value="OTA40539.1"/>
    <property type="molecule type" value="Genomic_DNA"/>
</dbReference>
<organism evidence="5 6">
    <name type="scientific">Symbiobacterium thermophilum</name>
    <dbReference type="NCBI Taxonomy" id="2734"/>
    <lineage>
        <taxon>Bacteria</taxon>
        <taxon>Bacillati</taxon>
        <taxon>Bacillota</taxon>
        <taxon>Clostridia</taxon>
        <taxon>Eubacteriales</taxon>
        <taxon>Symbiobacteriaceae</taxon>
        <taxon>Symbiobacterium</taxon>
    </lineage>
</organism>
<dbReference type="AlphaFoldDB" id="A0A1Y2T2H2"/>
<evidence type="ECO:0000313" key="5">
    <source>
        <dbReference type="EMBL" id="OTA40539.1"/>
    </source>
</evidence>
<feature type="domain" description="Glycosyl transferase family 1" evidence="4">
    <location>
        <begin position="23"/>
        <end position="170"/>
    </location>
</feature>
<dbReference type="SUPFAM" id="SSF53756">
    <property type="entry name" value="UDP-Glycosyltransferase/glycogen phosphorylase"/>
    <property type="match status" value="1"/>
</dbReference>
<evidence type="ECO:0000313" key="6">
    <source>
        <dbReference type="Proteomes" id="UP000194267"/>
    </source>
</evidence>
<dbReference type="Proteomes" id="UP000194267">
    <property type="component" value="Unassembled WGS sequence"/>
</dbReference>
<reference evidence="6" key="1">
    <citation type="submission" date="2016-04" db="EMBL/GenBank/DDBJ databases">
        <authorList>
            <person name="Antunes L.P."/>
            <person name="Martins L.F."/>
            <person name="Pereira R.V."/>
            <person name="Thomas A.M."/>
            <person name="Barbosa D."/>
            <person name="Nascimento L."/>
            <person name="Silva G.M."/>
            <person name="Condomitti G.W."/>
            <person name="Digiampietri L.A."/>
            <person name="Lombardi K.C."/>
            <person name="Ramos P.L."/>
            <person name="Quaggio R.B."/>
            <person name="Oliveira J.C."/>
            <person name="Pascon R.C."/>
            <person name="Cruz J.B."/>
            <person name="Silva A.M."/>
            <person name="Setubal J.C."/>
        </authorList>
    </citation>
    <scope>NUCLEOTIDE SEQUENCE [LARGE SCALE GENOMIC DNA]</scope>
</reference>
<dbReference type="Gene3D" id="3.40.50.2000">
    <property type="entry name" value="Glycogen Phosphorylase B"/>
    <property type="match status" value="2"/>
</dbReference>
<evidence type="ECO:0000256" key="3">
    <source>
        <dbReference type="ARBA" id="ARBA00022679"/>
    </source>
</evidence>
<keyword evidence="2" id="KW-0328">Glycosyltransferase</keyword>
<proteinExistence type="inferred from homology"/>
<name>A0A1Y2T2H2_SYMTR</name>
<dbReference type="InterPro" id="IPR001296">
    <property type="entry name" value="Glyco_trans_1"/>
</dbReference>
<dbReference type="GO" id="GO:0016757">
    <property type="term" value="F:glycosyltransferase activity"/>
    <property type="evidence" value="ECO:0007669"/>
    <property type="project" value="UniProtKB-KW"/>
</dbReference>